<keyword evidence="5 11" id="KW-0238">DNA-binding</keyword>
<dbReference type="OrthoDB" id="9803970at2"/>
<dbReference type="Pfam" id="PF00158">
    <property type="entry name" value="Sigma54_activat"/>
    <property type="match status" value="1"/>
</dbReference>
<feature type="domain" description="Sigma-54 factor interaction" evidence="9">
    <location>
        <begin position="144"/>
        <end position="373"/>
    </location>
</feature>
<dbReference type="InterPro" id="IPR025662">
    <property type="entry name" value="Sigma_54_int_dom_ATP-bd_1"/>
</dbReference>
<gene>
    <name evidence="11" type="ORF">SAMN05443428_10222</name>
</gene>
<dbReference type="RefSeq" id="WP_078695330.1">
    <property type="nucleotide sequence ID" value="NZ_FUYH01000002.1"/>
</dbReference>
<keyword evidence="2" id="KW-0547">Nucleotide-binding</keyword>
<dbReference type="Pfam" id="PF02954">
    <property type="entry name" value="HTH_8"/>
    <property type="match status" value="1"/>
</dbReference>
<keyword evidence="4" id="KW-0805">Transcription regulation</keyword>
<dbReference type="SUPFAM" id="SSF46689">
    <property type="entry name" value="Homeodomain-like"/>
    <property type="match status" value="1"/>
</dbReference>
<dbReference type="Gene3D" id="3.40.50.300">
    <property type="entry name" value="P-loop containing nucleotide triphosphate hydrolases"/>
    <property type="match status" value="1"/>
</dbReference>
<dbReference type="GO" id="GO:0043565">
    <property type="term" value="F:sequence-specific DNA binding"/>
    <property type="evidence" value="ECO:0007669"/>
    <property type="project" value="InterPro"/>
</dbReference>
<keyword evidence="3" id="KW-0067">ATP-binding</keyword>
<evidence type="ECO:0000259" key="9">
    <source>
        <dbReference type="PROSITE" id="PS50045"/>
    </source>
</evidence>
<dbReference type="GO" id="GO:0005524">
    <property type="term" value="F:ATP binding"/>
    <property type="evidence" value="ECO:0007669"/>
    <property type="project" value="UniProtKB-KW"/>
</dbReference>
<dbReference type="InterPro" id="IPR025943">
    <property type="entry name" value="Sigma_54_int_dom_ATP-bd_2"/>
</dbReference>
<evidence type="ECO:0000256" key="7">
    <source>
        <dbReference type="ARBA" id="ARBA00024867"/>
    </source>
</evidence>
<evidence type="ECO:0000259" key="10">
    <source>
        <dbReference type="PROSITE" id="PS50110"/>
    </source>
</evidence>
<dbReference type="Gene3D" id="1.10.10.60">
    <property type="entry name" value="Homeodomain-like"/>
    <property type="match status" value="1"/>
</dbReference>
<keyword evidence="8" id="KW-0597">Phosphoprotein</keyword>
<evidence type="ECO:0000256" key="8">
    <source>
        <dbReference type="PROSITE-ProRule" id="PRU00169"/>
    </source>
</evidence>
<dbReference type="PANTHER" id="PTHR32071">
    <property type="entry name" value="TRANSCRIPTIONAL REGULATORY PROTEIN"/>
    <property type="match status" value="1"/>
</dbReference>
<dbReference type="PROSITE" id="PS00688">
    <property type="entry name" value="SIGMA54_INTERACT_3"/>
    <property type="match status" value="1"/>
</dbReference>
<dbReference type="InterPro" id="IPR003593">
    <property type="entry name" value="AAA+_ATPase"/>
</dbReference>
<proteinExistence type="predicted"/>
<dbReference type="InterPro" id="IPR001789">
    <property type="entry name" value="Sig_transdc_resp-reg_receiver"/>
</dbReference>
<name>A0A1T4WJT6_9CLOT</name>
<keyword evidence="12" id="KW-1185">Reference proteome</keyword>
<dbReference type="Proteomes" id="UP000190105">
    <property type="component" value="Unassembled WGS sequence"/>
</dbReference>
<dbReference type="SMART" id="SM00382">
    <property type="entry name" value="AAA"/>
    <property type="match status" value="1"/>
</dbReference>
<evidence type="ECO:0000256" key="3">
    <source>
        <dbReference type="ARBA" id="ARBA00022840"/>
    </source>
</evidence>
<evidence type="ECO:0000313" key="11">
    <source>
        <dbReference type="EMBL" id="SKA77439.1"/>
    </source>
</evidence>
<dbReference type="AlphaFoldDB" id="A0A1T4WJT6"/>
<dbReference type="InterPro" id="IPR002078">
    <property type="entry name" value="Sigma_54_int"/>
</dbReference>
<dbReference type="SUPFAM" id="SSF52172">
    <property type="entry name" value="CheY-like"/>
    <property type="match status" value="1"/>
</dbReference>
<dbReference type="FunFam" id="3.40.50.300:FF:000006">
    <property type="entry name" value="DNA-binding transcriptional regulator NtrC"/>
    <property type="match status" value="1"/>
</dbReference>
<dbReference type="InterPro" id="IPR027417">
    <property type="entry name" value="P-loop_NTPase"/>
</dbReference>
<dbReference type="CDD" id="cd00009">
    <property type="entry name" value="AAA"/>
    <property type="match status" value="1"/>
</dbReference>
<reference evidence="12" key="1">
    <citation type="submission" date="2017-02" db="EMBL/GenBank/DDBJ databases">
        <authorList>
            <person name="Varghese N."/>
            <person name="Submissions S."/>
        </authorList>
    </citation>
    <scope>NUCLEOTIDE SEQUENCE [LARGE SCALE GENOMIC DNA]</scope>
    <source>
        <strain evidence="12">USBA 833</strain>
    </source>
</reference>
<dbReference type="EMBL" id="FUYH01000002">
    <property type="protein sequence ID" value="SKA77439.1"/>
    <property type="molecule type" value="Genomic_DNA"/>
</dbReference>
<evidence type="ECO:0000256" key="2">
    <source>
        <dbReference type="ARBA" id="ARBA00022741"/>
    </source>
</evidence>
<evidence type="ECO:0000256" key="6">
    <source>
        <dbReference type="ARBA" id="ARBA00023163"/>
    </source>
</evidence>
<evidence type="ECO:0000256" key="1">
    <source>
        <dbReference type="ARBA" id="ARBA00018672"/>
    </source>
</evidence>
<dbReference type="STRING" id="1147123.SAMN05443428_10222"/>
<dbReference type="InterPro" id="IPR009057">
    <property type="entry name" value="Homeodomain-like_sf"/>
</dbReference>
<protein>
    <recommendedName>
        <fullName evidence="1">Stage 0 sporulation protein A homolog</fullName>
    </recommendedName>
</protein>
<dbReference type="InterPro" id="IPR002197">
    <property type="entry name" value="HTH_Fis"/>
</dbReference>
<dbReference type="Gene3D" id="1.10.8.60">
    <property type="match status" value="1"/>
</dbReference>
<dbReference type="InterPro" id="IPR058031">
    <property type="entry name" value="AAA_lid_NorR"/>
</dbReference>
<dbReference type="SUPFAM" id="SSF52540">
    <property type="entry name" value="P-loop containing nucleoside triphosphate hydrolases"/>
    <property type="match status" value="1"/>
</dbReference>
<evidence type="ECO:0000256" key="4">
    <source>
        <dbReference type="ARBA" id="ARBA00023015"/>
    </source>
</evidence>
<dbReference type="PROSITE" id="PS00676">
    <property type="entry name" value="SIGMA54_INTERACT_2"/>
    <property type="match status" value="1"/>
</dbReference>
<dbReference type="Gene3D" id="3.40.50.2300">
    <property type="match status" value="1"/>
</dbReference>
<dbReference type="GO" id="GO:0006355">
    <property type="term" value="P:regulation of DNA-templated transcription"/>
    <property type="evidence" value="ECO:0007669"/>
    <property type="project" value="InterPro"/>
</dbReference>
<feature type="domain" description="Response regulatory" evidence="10">
    <location>
        <begin position="6"/>
        <end position="121"/>
    </location>
</feature>
<dbReference type="SMART" id="SM00448">
    <property type="entry name" value="REC"/>
    <property type="match status" value="1"/>
</dbReference>
<evidence type="ECO:0000313" key="12">
    <source>
        <dbReference type="Proteomes" id="UP000190105"/>
    </source>
</evidence>
<dbReference type="PROSITE" id="PS50110">
    <property type="entry name" value="RESPONSE_REGULATORY"/>
    <property type="match status" value="1"/>
</dbReference>
<evidence type="ECO:0000256" key="5">
    <source>
        <dbReference type="ARBA" id="ARBA00023125"/>
    </source>
</evidence>
<dbReference type="Pfam" id="PF25601">
    <property type="entry name" value="AAA_lid_14"/>
    <property type="match status" value="1"/>
</dbReference>
<dbReference type="InterPro" id="IPR025944">
    <property type="entry name" value="Sigma_54_int_dom_CS"/>
</dbReference>
<feature type="modified residue" description="4-aspartylphosphate" evidence="8">
    <location>
        <position position="55"/>
    </location>
</feature>
<organism evidence="11 12">
    <name type="scientific">Caloramator quimbayensis</name>
    <dbReference type="NCBI Taxonomy" id="1147123"/>
    <lineage>
        <taxon>Bacteria</taxon>
        <taxon>Bacillati</taxon>
        <taxon>Bacillota</taxon>
        <taxon>Clostridia</taxon>
        <taxon>Eubacteriales</taxon>
        <taxon>Clostridiaceae</taxon>
        <taxon>Caloramator</taxon>
    </lineage>
</organism>
<sequence>MSDICKILIVDDEKEYRETYRIILESRGYIVGEAGSAKETLDILDYEYYPLVLSDIIMPDMDGLELLKEIKNRYDKSVEVIMVTGYGSIETAVNAMKMGAFGYFIKSHNPEELLIEIEKAKKIVNFQNQKIISINKKEGRRFLNQSKNPKMKEILNIIDTVASSNTNVLLLGESGVGKEVIAHMLHEKSNRSSMPFVAINCQAFSDNLLESELFGHEKGAFTGALDRRIGRFEQANGGTIFLDEIGEMSLNTQVKLLRVLEDKKIERVGSNKPINVDFRLIAATNRDIRREIKKGSFREDLYYRINTITIEIPPLRERKEDILDMINFFINLFSKELKKEIRGIDDETLEYLTKYDYPGNIRELKNIIERLVVLSKDGILRVKSTLEKTGKINSNNESSIIPYKEARRRFETEYILNVLKYCSNNITQAASIMNISRRQLFNKIIELNLKEHME</sequence>
<dbReference type="GO" id="GO:0000160">
    <property type="term" value="P:phosphorelay signal transduction system"/>
    <property type="evidence" value="ECO:0007669"/>
    <property type="project" value="InterPro"/>
</dbReference>
<comment type="function">
    <text evidence="7">May play the central regulatory role in sporulation. It may be an element of the effector pathway responsible for the activation of sporulation genes in response to nutritional stress. Spo0A may act in concert with spo0H (a sigma factor) to control the expression of some genes that are critical to the sporulation process.</text>
</comment>
<keyword evidence="6" id="KW-0804">Transcription</keyword>
<accession>A0A1T4WJT6</accession>
<dbReference type="PROSITE" id="PS00675">
    <property type="entry name" value="SIGMA54_INTERACT_1"/>
    <property type="match status" value="1"/>
</dbReference>
<dbReference type="Pfam" id="PF00072">
    <property type="entry name" value="Response_reg"/>
    <property type="match status" value="1"/>
</dbReference>
<dbReference type="PROSITE" id="PS50045">
    <property type="entry name" value="SIGMA54_INTERACT_4"/>
    <property type="match status" value="1"/>
</dbReference>
<dbReference type="InterPro" id="IPR011006">
    <property type="entry name" value="CheY-like_superfamily"/>
</dbReference>